<dbReference type="EMBL" id="BA000012">
    <property type="protein sequence ID" value="BAB51316.1"/>
    <property type="molecule type" value="Genomic_DNA"/>
</dbReference>
<proteinExistence type="predicted"/>
<dbReference type="AlphaFoldDB" id="Q98DF5"/>
<evidence type="ECO:0000313" key="3">
    <source>
        <dbReference type="Proteomes" id="UP000000552"/>
    </source>
</evidence>
<dbReference type="HOGENOM" id="CLU_3011199_0_0_5"/>
<organism evidence="2 3">
    <name type="scientific">Mesorhizobium japonicum (strain LMG 29417 / CECT 9101 / MAFF 303099)</name>
    <name type="common">Mesorhizobium loti (strain MAFF 303099)</name>
    <dbReference type="NCBI Taxonomy" id="266835"/>
    <lineage>
        <taxon>Bacteria</taxon>
        <taxon>Pseudomonadati</taxon>
        <taxon>Pseudomonadota</taxon>
        <taxon>Alphaproteobacteria</taxon>
        <taxon>Hyphomicrobiales</taxon>
        <taxon>Phyllobacteriaceae</taxon>
        <taxon>Mesorhizobium</taxon>
    </lineage>
</organism>
<gene>
    <name evidence="2" type="ordered locus">msl4726</name>
</gene>
<evidence type="ECO:0000313" key="2">
    <source>
        <dbReference type="EMBL" id="BAB51316.1"/>
    </source>
</evidence>
<dbReference type="Proteomes" id="UP000000552">
    <property type="component" value="Chromosome"/>
</dbReference>
<sequence>MDDLTLQALAANLPPKAPAGTAEMLLLLLVYREMESRSRRSQDTNVLPFPPAHAGR</sequence>
<protein>
    <submittedName>
        <fullName evidence="2">Msl4726 protein</fullName>
    </submittedName>
</protein>
<dbReference type="KEGG" id="mlo:msl4726"/>
<feature type="region of interest" description="Disordered" evidence="1">
    <location>
        <begin position="36"/>
        <end position="56"/>
    </location>
</feature>
<accession>Q98DF5</accession>
<reference evidence="2 3" key="1">
    <citation type="journal article" date="2000" name="DNA Res.">
        <title>Complete genome structure of the nitrogen-fixing symbiotic bacterium Mesorhizobium loti.</title>
        <authorList>
            <person name="Kaneko T."/>
            <person name="Nakamura Y."/>
            <person name="Sato S."/>
            <person name="Asamizu E."/>
            <person name="Kato T."/>
            <person name="Sasamoto S."/>
            <person name="Watanabe A."/>
            <person name="Idesawa K."/>
            <person name="Ishikawa A."/>
            <person name="Kawashima K."/>
            <person name="Kimura T."/>
            <person name="Kishida Y."/>
            <person name="Kiyokawa C."/>
            <person name="Kohara M."/>
            <person name="Matsumoto M."/>
            <person name="Matsuno A."/>
            <person name="Mochizuki Y."/>
            <person name="Nakayama S."/>
            <person name="Nakazaki N."/>
            <person name="Shimpo S."/>
            <person name="Sugimoto M."/>
            <person name="Takeuchi C."/>
            <person name="Yamada M."/>
            <person name="Tabata S."/>
        </authorList>
    </citation>
    <scope>NUCLEOTIDE SEQUENCE [LARGE SCALE GENOMIC DNA]</scope>
    <source>
        <strain evidence="3">LMG 29417 / CECT 9101 / MAFF 303099</strain>
    </source>
</reference>
<evidence type="ECO:0000256" key="1">
    <source>
        <dbReference type="SAM" id="MobiDB-lite"/>
    </source>
</evidence>
<name>Q98DF5_RHILO</name>